<gene>
    <name evidence="3" type="ORF">BJ684DRAFT_3282</name>
</gene>
<feature type="domain" description="RlpA-like protein double-psi beta-barrel" evidence="2">
    <location>
        <begin position="14"/>
        <end position="109"/>
    </location>
</feature>
<dbReference type="OrthoDB" id="406505at2759"/>
<reference evidence="4" key="1">
    <citation type="journal article" date="2018" name="Nat. Microbiol.">
        <title>Leveraging single-cell genomics to expand the fungal tree of life.</title>
        <authorList>
            <person name="Ahrendt S.R."/>
            <person name="Quandt C.A."/>
            <person name="Ciobanu D."/>
            <person name="Clum A."/>
            <person name="Salamov A."/>
            <person name="Andreopoulos B."/>
            <person name="Cheng J.F."/>
            <person name="Woyke T."/>
            <person name="Pelin A."/>
            <person name="Henrissat B."/>
            <person name="Reynolds N.K."/>
            <person name="Benny G.L."/>
            <person name="Smith M.E."/>
            <person name="James T.Y."/>
            <person name="Grigoriev I.V."/>
        </authorList>
    </citation>
    <scope>NUCLEOTIDE SEQUENCE [LARGE SCALE GENOMIC DNA]</scope>
</reference>
<protein>
    <submittedName>
        <fullName evidence="3">RlpA-like double-psi beta-barrel-protein domain-containing protein-containing protein</fullName>
    </submittedName>
</protein>
<accession>A0A4P9Y9T7</accession>
<dbReference type="EMBL" id="KZ987790">
    <property type="protein sequence ID" value="RKP14800.1"/>
    <property type="molecule type" value="Genomic_DNA"/>
</dbReference>
<dbReference type="Gene3D" id="2.40.40.10">
    <property type="entry name" value="RlpA-like domain"/>
    <property type="match status" value="1"/>
</dbReference>
<dbReference type="PANTHER" id="PTHR31836">
    <property type="match status" value="1"/>
</dbReference>
<dbReference type="AlphaFoldDB" id="A0A4P9Y9T7"/>
<feature type="non-terminal residue" evidence="3">
    <location>
        <position position="111"/>
    </location>
</feature>
<dbReference type="InterPro" id="IPR036908">
    <property type="entry name" value="RlpA-like_sf"/>
</dbReference>
<dbReference type="SUPFAM" id="SSF50685">
    <property type="entry name" value="Barwin-like endoglucanases"/>
    <property type="match status" value="1"/>
</dbReference>
<dbReference type="InterPro" id="IPR009009">
    <property type="entry name" value="RlpA-like_DPBB"/>
</dbReference>
<dbReference type="InterPro" id="IPR051477">
    <property type="entry name" value="Expansin_CellWall"/>
</dbReference>
<evidence type="ECO:0000256" key="1">
    <source>
        <dbReference type="ARBA" id="ARBA00022729"/>
    </source>
</evidence>
<evidence type="ECO:0000259" key="2">
    <source>
        <dbReference type="Pfam" id="PF03330"/>
    </source>
</evidence>
<evidence type="ECO:0000313" key="4">
    <source>
        <dbReference type="Proteomes" id="UP000267251"/>
    </source>
</evidence>
<dbReference type="CDD" id="cd22191">
    <property type="entry name" value="DPBB_RlpA_EXP_N-like"/>
    <property type="match status" value="1"/>
</dbReference>
<keyword evidence="1" id="KW-0732">Signal</keyword>
<dbReference type="Proteomes" id="UP000267251">
    <property type="component" value="Unassembled WGS sequence"/>
</dbReference>
<dbReference type="Pfam" id="PF03330">
    <property type="entry name" value="DPBB_1"/>
    <property type="match status" value="1"/>
</dbReference>
<dbReference type="PANTHER" id="PTHR31836:SF28">
    <property type="entry name" value="SRCR DOMAIN-CONTAINING PROTEIN-RELATED"/>
    <property type="match status" value="1"/>
</dbReference>
<keyword evidence="4" id="KW-1185">Reference proteome</keyword>
<proteinExistence type="predicted"/>
<sequence length="111" mass="11154">AQATDLGKRAGNSGQGTYYDVGLGACGNTNSNSEMVAAMNAPQYDGGGGLTRRGVSASCGKKLCVTGPKGQTSVTVVDKCPGCSQGDLDLSPAAFNQIADPAQGRVPITWS</sequence>
<organism evidence="3 4">
    <name type="scientific">Piptocephalis cylindrospora</name>
    <dbReference type="NCBI Taxonomy" id="1907219"/>
    <lineage>
        <taxon>Eukaryota</taxon>
        <taxon>Fungi</taxon>
        <taxon>Fungi incertae sedis</taxon>
        <taxon>Zoopagomycota</taxon>
        <taxon>Zoopagomycotina</taxon>
        <taxon>Zoopagomycetes</taxon>
        <taxon>Zoopagales</taxon>
        <taxon>Piptocephalidaceae</taxon>
        <taxon>Piptocephalis</taxon>
    </lineage>
</organism>
<evidence type="ECO:0000313" key="3">
    <source>
        <dbReference type="EMBL" id="RKP14800.1"/>
    </source>
</evidence>
<name>A0A4P9Y9T7_9FUNG</name>
<feature type="non-terminal residue" evidence="3">
    <location>
        <position position="1"/>
    </location>
</feature>